<proteinExistence type="predicted"/>
<dbReference type="SUPFAM" id="SSF63712">
    <property type="entry name" value="Nicotinic receptor ligand binding domain-like"/>
    <property type="match status" value="1"/>
</dbReference>
<evidence type="ECO:0000313" key="3">
    <source>
        <dbReference type="EMBL" id="CAL1596630.1"/>
    </source>
</evidence>
<name>A0AAV2L2U8_KNICA</name>
<sequence length="554" mass="61988">MEYQRLQLQAKEAQRAQEEALLAKETLHKQLDRNCRLQEAQRRVRMARLVSSVLNTDAQAVSPEPSLTSEGYLQLPISTPSARSTRPSVVMDTISTAHAAQPPSVPRQPTPVPDNAPGLLQATQPTQYVPPIHTQSTDTLMMQSHSDNHAAQLPPAVMTTQSNVAPIMTSALSPPMYGQSLPPALQTLPVQGQPAVSQPFYPSFQPRDLPPFGSDMLIASTYGIPRPTLPYFESGRESDFALLKMALDNLLSIHTHLSEQYKYQVLLGQLKHASALQLAKAHMYHPQPYTTALKALQDKYGQPRQLVQSELGTILSMPAFKPGDFAAFDSFALAVQSLVGMLRSLEGHNSYELMCGSHVDRLLSKMPPHLRDSFVEYCLTRGILQTEKGYNKELRPVERQQDTVDVFLALTLSNLISLSWTHSRLSWNMTEFDGIDMLRLPSNMLWLPEIVLENNYDAQFQVAYYSNVLVDPTGFCYWLPPAIFRSSCSLKFTSLTYNAKEIRIFLKEDVVEDNKFTLEWIVIDPAGWTGFLRVLWFPLPLKTCAIGRTGGSKA</sequence>
<dbReference type="InterPro" id="IPR005312">
    <property type="entry name" value="DUF1759"/>
</dbReference>
<accession>A0AAV2L2U8</accession>
<dbReference type="PANTHER" id="PTHR47331:SF5">
    <property type="entry name" value="RIBONUCLEASE H"/>
    <property type="match status" value="1"/>
</dbReference>
<dbReference type="InterPro" id="IPR006202">
    <property type="entry name" value="Neur_chan_lig-bd"/>
</dbReference>
<protein>
    <recommendedName>
        <fullName evidence="2">Neurotransmitter-gated ion-channel ligand-binding domain-containing protein</fullName>
    </recommendedName>
</protein>
<dbReference type="PANTHER" id="PTHR47331">
    <property type="entry name" value="PHD-TYPE DOMAIN-CONTAINING PROTEIN"/>
    <property type="match status" value="1"/>
</dbReference>
<feature type="domain" description="Neurotransmitter-gated ion-channel ligand-binding" evidence="2">
    <location>
        <begin position="388"/>
        <end position="493"/>
    </location>
</feature>
<dbReference type="Pfam" id="PF02931">
    <property type="entry name" value="Neur_chan_LBD"/>
    <property type="match status" value="1"/>
</dbReference>
<dbReference type="InterPro" id="IPR036734">
    <property type="entry name" value="Neur_chan_lig-bd_sf"/>
</dbReference>
<dbReference type="EMBL" id="OZ035843">
    <property type="protein sequence ID" value="CAL1596630.1"/>
    <property type="molecule type" value="Genomic_DNA"/>
</dbReference>
<gene>
    <name evidence="3" type="ORF">KC01_LOCUS25281</name>
</gene>
<dbReference type="Proteomes" id="UP001497482">
    <property type="component" value="Chromosome 21"/>
</dbReference>
<evidence type="ECO:0000256" key="1">
    <source>
        <dbReference type="SAM" id="MobiDB-lite"/>
    </source>
</evidence>
<feature type="region of interest" description="Disordered" evidence="1">
    <location>
        <begin position="59"/>
        <end position="88"/>
    </location>
</feature>
<dbReference type="GO" id="GO:0016020">
    <property type="term" value="C:membrane"/>
    <property type="evidence" value="ECO:0007669"/>
    <property type="project" value="InterPro"/>
</dbReference>
<reference evidence="3 4" key="1">
    <citation type="submission" date="2024-04" db="EMBL/GenBank/DDBJ databases">
        <authorList>
            <person name="Waldvogel A.-M."/>
            <person name="Schoenle A."/>
        </authorList>
    </citation>
    <scope>NUCLEOTIDE SEQUENCE [LARGE SCALE GENOMIC DNA]</scope>
</reference>
<evidence type="ECO:0000313" key="4">
    <source>
        <dbReference type="Proteomes" id="UP001497482"/>
    </source>
</evidence>
<dbReference type="Pfam" id="PF03564">
    <property type="entry name" value="DUF1759"/>
    <property type="match status" value="1"/>
</dbReference>
<evidence type="ECO:0000259" key="2">
    <source>
        <dbReference type="Pfam" id="PF02931"/>
    </source>
</evidence>
<dbReference type="Gene3D" id="2.70.170.10">
    <property type="entry name" value="Neurotransmitter-gated ion-channel ligand-binding domain"/>
    <property type="match status" value="1"/>
</dbReference>
<organism evidence="3 4">
    <name type="scientific">Knipowitschia caucasica</name>
    <name type="common">Caucasian dwarf goby</name>
    <name type="synonym">Pomatoschistus caucasicus</name>
    <dbReference type="NCBI Taxonomy" id="637954"/>
    <lineage>
        <taxon>Eukaryota</taxon>
        <taxon>Metazoa</taxon>
        <taxon>Chordata</taxon>
        <taxon>Craniata</taxon>
        <taxon>Vertebrata</taxon>
        <taxon>Euteleostomi</taxon>
        <taxon>Actinopterygii</taxon>
        <taxon>Neopterygii</taxon>
        <taxon>Teleostei</taxon>
        <taxon>Neoteleostei</taxon>
        <taxon>Acanthomorphata</taxon>
        <taxon>Gobiaria</taxon>
        <taxon>Gobiiformes</taxon>
        <taxon>Gobioidei</taxon>
        <taxon>Gobiidae</taxon>
        <taxon>Gobiinae</taxon>
        <taxon>Knipowitschia</taxon>
    </lineage>
</organism>
<keyword evidence="4" id="KW-1185">Reference proteome</keyword>
<dbReference type="GO" id="GO:0005230">
    <property type="term" value="F:extracellular ligand-gated monoatomic ion channel activity"/>
    <property type="evidence" value="ECO:0007669"/>
    <property type="project" value="InterPro"/>
</dbReference>
<dbReference type="AlphaFoldDB" id="A0AAV2L2U8"/>